<dbReference type="EMBL" id="BAABME010001487">
    <property type="protein sequence ID" value="GAA0149886.1"/>
    <property type="molecule type" value="Genomic_DNA"/>
</dbReference>
<evidence type="ECO:0000259" key="2">
    <source>
        <dbReference type="Pfam" id="PF10551"/>
    </source>
</evidence>
<comment type="caution">
    <text evidence="3">The sequence shown here is derived from an EMBL/GenBank/DDBJ whole genome shotgun (WGS) entry which is preliminary data.</text>
</comment>
<dbReference type="PANTHER" id="PTHR31973">
    <property type="entry name" value="POLYPROTEIN, PUTATIVE-RELATED"/>
    <property type="match status" value="1"/>
</dbReference>
<evidence type="ECO:0000313" key="3">
    <source>
        <dbReference type="EMBL" id="GAA0149886.1"/>
    </source>
</evidence>
<keyword evidence="4" id="KW-1185">Reference proteome</keyword>
<gene>
    <name evidence="3" type="ORF">LIER_08949</name>
</gene>
<reference evidence="3 4" key="1">
    <citation type="submission" date="2024-01" db="EMBL/GenBank/DDBJ databases">
        <title>The complete chloroplast genome sequence of Lithospermum erythrorhizon: insights into the phylogenetic relationship among Boraginaceae species and the maternal lineages of purple gromwells.</title>
        <authorList>
            <person name="Okada T."/>
            <person name="Watanabe K."/>
        </authorList>
    </citation>
    <scope>NUCLEOTIDE SEQUENCE [LARGE SCALE GENOMIC DNA]</scope>
</reference>
<protein>
    <recommendedName>
        <fullName evidence="2">MULE transposase domain-containing protein</fullName>
    </recommendedName>
</protein>
<accession>A0AAV3PGS2</accession>
<sequence>MHPYEQECEDDDDVDEDDDDVEGPIMLNKYRHLQTPALIPNMIFANSEVFRLLIREYALVTRRDVKLPINEKKRVQAVCRVNGCPFKVYCSKNGSEQNMSIKSISGSHICGSVIKNKQISVKWLAHKYVNQGSFKGQILAAVLLDANNGIYPLTWAVLEVENTESWTWFVKLLREYLGKDVAVEEWIIMTDQQKGLENAITFELPFAEHHFCVKHLHVNFSKIFYGKKYKDMMWETARASNAPFFEAMLNKIKKVSVEAYEALDIIDRKKWTKSTFRPGSNCDELVNNLAEAFNKLVAVVGYSVCARCVLYMAQNKDSRLFVNDAFKKTTQIKIYNHLLEPIRGPMFWPNLSHLPIVLLPIIRVLLGRPEKCRTVDANEKREKELDMEMVHLEMEGRTRRNEGGRGKGLGHQCLNWFKQILKEMVQAPTTQTQPSSTSRKSKKSKY</sequence>
<evidence type="ECO:0000313" key="4">
    <source>
        <dbReference type="Proteomes" id="UP001454036"/>
    </source>
</evidence>
<dbReference type="AlphaFoldDB" id="A0AAV3PGS2"/>
<feature type="region of interest" description="Disordered" evidence="1">
    <location>
        <begin position="427"/>
        <end position="446"/>
    </location>
</feature>
<feature type="compositionally biased region" description="Low complexity" evidence="1">
    <location>
        <begin position="428"/>
        <end position="438"/>
    </location>
</feature>
<dbReference type="PANTHER" id="PTHR31973:SF187">
    <property type="entry name" value="MUTATOR TRANSPOSASE MUDRA PROTEIN"/>
    <property type="match status" value="1"/>
</dbReference>
<name>A0AAV3PGS2_LITER</name>
<evidence type="ECO:0000256" key="1">
    <source>
        <dbReference type="SAM" id="MobiDB-lite"/>
    </source>
</evidence>
<organism evidence="3 4">
    <name type="scientific">Lithospermum erythrorhizon</name>
    <name type="common">Purple gromwell</name>
    <name type="synonym">Lithospermum officinale var. erythrorhizon</name>
    <dbReference type="NCBI Taxonomy" id="34254"/>
    <lineage>
        <taxon>Eukaryota</taxon>
        <taxon>Viridiplantae</taxon>
        <taxon>Streptophyta</taxon>
        <taxon>Embryophyta</taxon>
        <taxon>Tracheophyta</taxon>
        <taxon>Spermatophyta</taxon>
        <taxon>Magnoliopsida</taxon>
        <taxon>eudicotyledons</taxon>
        <taxon>Gunneridae</taxon>
        <taxon>Pentapetalae</taxon>
        <taxon>asterids</taxon>
        <taxon>lamiids</taxon>
        <taxon>Boraginales</taxon>
        <taxon>Boraginaceae</taxon>
        <taxon>Boraginoideae</taxon>
        <taxon>Lithospermeae</taxon>
        <taxon>Lithospermum</taxon>
    </lineage>
</organism>
<proteinExistence type="predicted"/>
<feature type="domain" description="MULE transposase" evidence="2">
    <location>
        <begin position="132"/>
        <end position="217"/>
    </location>
</feature>
<dbReference type="InterPro" id="IPR018289">
    <property type="entry name" value="MULE_transposase_dom"/>
</dbReference>
<dbReference type="Proteomes" id="UP001454036">
    <property type="component" value="Unassembled WGS sequence"/>
</dbReference>
<feature type="region of interest" description="Disordered" evidence="1">
    <location>
        <begin position="1"/>
        <end position="21"/>
    </location>
</feature>
<dbReference type="Pfam" id="PF10551">
    <property type="entry name" value="MULE"/>
    <property type="match status" value="1"/>
</dbReference>